<dbReference type="RefSeq" id="YP_009873774.1">
    <property type="nucleotide sequence ID" value="NC_049340.1"/>
</dbReference>
<reference evidence="1 2" key="1">
    <citation type="journal article" date="2019" name="Arch. Virol.">
        <title>A novel jumbo Tenacibaculum maritimum lytic phage with head-fiber-like appendages.</title>
        <authorList>
            <person name="Kawato Y."/>
            <person name="Istiqomah I."/>
            <person name="Gaafar A.Y."/>
            <person name="Hanaoka M."/>
            <person name="Ishimaru K."/>
            <person name="Yasuike M."/>
            <person name="Nishiki I."/>
            <person name="Nakamura Y."/>
            <person name="Fujiwara A."/>
            <person name="Nakai T."/>
        </authorList>
    </citation>
    <scope>NUCLEOTIDE SEQUENCE [LARGE SCALE GENOMIC DNA]</scope>
    <source>
        <strain evidence="1 2">PTm1</strain>
    </source>
</reference>
<protein>
    <submittedName>
        <fullName evidence="1">Uncharacterized protein</fullName>
    </submittedName>
</protein>
<name>A0A5S9EQI9_9CAUD</name>
<proteinExistence type="predicted"/>
<sequence length="75" mass="8660">MLTVELGNIGCEKQAKKIKEKLQGKTYFNFEVDYCAYMGNYPVSVSSDINNNNSGNEYTLEEFKYMLMFVMACEM</sequence>
<accession>A0A5S9EQI9</accession>
<evidence type="ECO:0000313" key="1">
    <source>
        <dbReference type="EMBL" id="BBI90482.1"/>
    </source>
</evidence>
<dbReference type="EMBL" id="AP019524">
    <property type="protein sequence ID" value="BBI90482.1"/>
    <property type="molecule type" value="Genomic_DNA"/>
</dbReference>
<organism evidence="1 2">
    <name type="scientific">Tenacibaculum phage PTm1</name>
    <dbReference type="NCBI Taxonomy" id="2547425"/>
    <lineage>
        <taxon>Viruses</taxon>
        <taxon>Duplodnaviria</taxon>
        <taxon>Heunggongvirae</taxon>
        <taxon>Uroviricota</taxon>
        <taxon>Caudoviricetes</taxon>
        <taxon>Shirahamavirus</taxon>
        <taxon>Shirahamavirus PTm1</taxon>
    </lineage>
</organism>
<dbReference type="Proteomes" id="UP000422648">
    <property type="component" value="Segment"/>
</dbReference>
<keyword evidence="2" id="KW-1185">Reference proteome</keyword>
<dbReference type="KEGG" id="vg:55802895"/>
<evidence type="ECO:0000313" key="2">
    <source>
        <dbReference type="Proteomes" id="UP000422648"/>
    </source>
</evidence>
<dbReference type="GeneID" id="55802895"/>